<feature type="transmembrane region" description="Helical" evidence="1">
    <location>
        <begin position="244"/>
        <end position="262"/>
    </location>
</feature>
<sequence>MLSSKFKIRSRYMLLALFFLIGGLTGSWLFASNFLEIMTMDYNAPDLVGTKEEIRHNFLEQISTWETFIDSSMFYLINFIPVLFMLPTLGFFAEKRSLYMLGRHRYPSFRKAIYKDVMQYVLLSAMIVVVSFLIFYSIGGLFVYRSIDDIGGFASILPENFYMNHPYLFFVFMVCTIYLSLAIVFSLLSCALILLTDREYKVILLILFIYFLYGKLGVYTESAWFDIFTSFTAFNTLYSTGETFKPLVILLIISFILLVAGVNKTVKNIEE</sequence>
<name>A0ABR8VS88_9BACI</name>
<gene>
    <name evidence="2" type="ORF">H9631_21480</name>
</gene>
<evidence type="ECO:0000313" key="3">
    <source>
        <dbReference type="Proteomes" id="UP000648182"/>
    </source>
</evidence>
<feature type="transmembrane region" description="Helical" evidence="1">
    <location>
        <begin position="202"/>
        <end position="224"/>
    </location>
</feature>
<feature type="transmembrane region" description="Helical" evidence="1">
    <location>
        <begin position="12"/>
        <end position="31"/>
    </location>
</feature>
<comment type="caution">
    <text evidence="2">The sequence shown here is derived from an EMBL/GenBank/DDBJ whole genome shotgun (WGS) entry which is preliminary data.</text>
</comment>
<evidence type="ECO:0000256" key="1">
    <source>
        <dbReference type="SAM" id="Phobius"/>
    </source>
</evidence>
<keyword evidence="3" id="KW-1185">Reference proteome</keyword>
<feature type="transmembrane region" description="Helical" evidence="1">
    <location>
        <begin position="120"/>
        <end position="147"/>
    </location>
</feature>
<dbReference type="Proteomes" id="UP000648182">
    <property type="component" value="Unassembled WGS sequence"/>
</dbReference>
<dbReference type="RefSeq" id="WP_191816404.1">
    <property type="nucleotide sequence ID" value="NZ_JACSPV010000071.1"/>
</dbReference>
<organism evidence="2 3">
    <name type="scientific">Bacillus norwichensis</name>
    <dbReference type="NCBI Taxonomy" id="2762217"/>
    <lineage>
        <taxon>Bacteria</taxon>
        <taxon>Bacillati</taxon>
        <taxon>Bacillota</taxon>
        <taxon>Bacilli</taxon>
        <taxon>Bacillales</taxon>
        <taxon>Bacillaceae</taxon>
        <taxon>Bacillus</taxon>
    </lineage>
</organism>
<feature type="transmembrane region" description="Helical" evidence="1">
    <location>
        <begin position="167"/>
        <end position="195"/>
    </location>
</feature>
<evidence type="ECO:0008006" key="4">
    <source>
        <dbReference type="Google" id="ProtNLM"/>
    </source>
</evidence>
<feature type="transmembrane region" description="Helical" evidence="1">
    <location>
        <begin position="73"/>
        <end position="93"/>
    </location>
</feature>
<proteinExistence type="predicted"/>
<reference evidence="2 3" key="1">
    <citation type="submission" date="2020-08" db="EMBL/GenBank/DDBJ databases">
        <title>A Genomic Blueprint of the Chicken Gut Microbiome.</title>
        <authorList>
            <person name="Gilroy R."/>
            <person name="Ravi A."/>
            <person name="Getino M."/>
            <person name="Pursley I."/>
            <person name="Horton D.L."/>
            <person name="Alikhan N.-F."/>
            <person name="Baker D."/>
            <person name="Gharbi K."/>
            <person name="Hall N."/>
            <person name="Watson M."/>
            <person name="Adriaenssens E.M."/>
            <person name="Foster-Nyarko E."/>
            <person name="Jarju S."/>
            <person name="Secka A."/>
            <person name="Antonio M."/>
            <person name="Oren A."/>
            <person name="Chaudhuri R."/>
            <person name="La Ragione R.M."/>
            <person name="Hildebrand F."/>
            <person name="Pallen M.J."/>
        </authorList>
    </citation>
    <scope>NUCLEOTIDE SEQUENCE [LARGE SCALE GENOMIC DNA]</scope>
    <source>
        <strain evidence="2 3">Sa1BUA2</strain>
    </source>
</reference>
<evidence type="ECO:0000313" key="2">
    <source>
        <dbReference type="EMBL" id="MBD8007618.1"/>
    </source>
</evidence>
<keyword evidence="1" id="KW-0812">Transmembrane</keyword>
<dbReference type="EMBL" id="JACSPV010000071">
    <property type="protein sequence ID" value="MBD8007618.1"/>
    <property type="molecule type" value="Genomic_DNA"/>
</dbReference>
<keyword evidence="1" id="KW-0472">Membrane</keyword>
<keyword evidence="1" id="KW-1133">Transmembrane helix</keyword>
<protein>
    <recommendedName>
        <fullName evidence="4">ABC transporter permease</fullName>
    </recommendedName>
</protein>
<accession>A0ABR8VS88</accession>